<organism evidence="1 2">
    <name type="scientific">Mesorhizobium calcicola</name>
    <dbReference type="NCBI Taxonomy" id="1300310"/>
    <lineage>
        <taxon>Bacteria</taxon>
        <taxon>Pseudomonadati</taxon>
        <taxon>Pseudomonadota</taxon>
        <taxon>Alphaproteobacteria</taxon>
        <taxon>Hyphomicrobiales</taxon>
        <taxon>Phyllobacteriaceae</taxon>
        <taxon>Mesorhizobium</taxon>
    </lineage>
</organism>
<name>A0ABW4WDZ4_9HYPH</name>
<proteinExistence type="predicted"/>
<keyword evidence="2" id="KW-1185">Reference proteome</keyword>
<evidence type="ECO:0000313" key="2">
    <source>
        <dbReference type="Proteomes" id="UP001597349"/>
    </source>
</evidence>
<dbReference type="RefSeq" id="WP_379020690.1">
    <property type="nucleotide sequence ID" value="NZ_JBHUGY010000027.1"/>
</dbReference>
<comment type="caution">
    <text evidence="1">The sequence shown here is derived from an EMBL/GenBank/DDBJ whole genome shotgun (WGS) entry which is preliminary data.</text>
</comment>
<protein>
    <submittedName>
        <fullName evidence="1">Uncharacterized protein</fullName>
    </submittedName>
</protein>
<sequence>MNKGNANRVAIDLGPSMTPAVRDSPGQELTIACSLRNRHASHPTPRLTVGVDLSQLDLGYWYEVTPEELADAAERGDAVPFDAPFIIPKQSISIPHTPGLERMRRCSAIRDPAPLGICITLSCPLNDELDLD</sequence>
<reference evidence="2" key="1">
    <citation type="journal article" date="2019" name="Int. J. Syst. Evol. Microbiol.">
        <title>The Global Catalogue of Microorganisms (GCM) 10K type strain sequencing project: providing services to taxonomists for standard genome sequencing and annotation.</title>
        <authorList>
            <consortium name="The Broad Institute Genomics Platform"/>
            <consortium name="The Broad Institute Genome Sequencing Center for Infectious Disease"/>
            <person name="Wu L."/>
            <person name="Ma J."/>
        </authorList>
    </citation>
    <scope>NUCLEOTIDE SEQUENCE [LARGE SCALE GENOMIC DNA]</scope>
    <source>
        <strain evidence="2">CGMCC 1.16226</strain>
    </source>
</reference>
<dbReference type="Proteomes" id="UP001597349">
    <property type="component" value="Unassembled WGS sequence"/>
</dbReference>
<gene>
    <name evidence="1" type="ORF">ACFSQT_17500</name>
</gene>
<evidence type="ECO:0000313" key="1">
    <source>
        <dbReference type="EMBL" id="MFD2054814.1"/>
    </source>
</evidence>
<dbReference type="EMBL" id="JBHUGY010000027">
    <property type="protein sequence ID" value="MFD2054814.1"/>
    <property type="molecule type" value="Genomic_DNA"/>
</dbReference>
<accession>A0ABW4WDZ4</accession>